<comment type="caution">
    <text evidence="2">The sequence shown here is derived from an EMBL/GenBank/DDBJ whole genome shotgun (WGS) entry which is preliminary data.</text>
</comment>
<evidence type="ECO:0008006" key="4">
    <source>
        <dbReference type="Google" id="ProtNLM"/>
    </source>
</evidence>
<sequence>MHLASFVFICLSFYYASADSAQPDAAIAGTHPETVSINCSKSYLPLSPWEIAQMRSKGNLDKNQLAKLSRDPVEVVCQNGSAENNGAMCDFKTCSGGPAVCDTCYPVAIKDGKLVKTSENSVNKVECGKNYFLNSKKDHNVCTTEKNIMYSCTGDCKGSIECQSCVNLDDPAYKNTH</sequence>
<evidence type="ECO:0000256" key="1">
    <source>
        <dbReference type="SAM" id="SignalP"/>
    </source>
</evidence>
<reference evidence="2 3" key="1">
    <citation type="submission" date="2017-11" db="EMBL/GenBank/DDBJ databases">
        <title>De novo assembly and phasing of dikaryotic genomes from two isolates of Puccinia coronata f. sp. avenae, the causal agent of oat crown rust.</title>
        <authorList>
            <person name="Miller M.E."/>
            <person name="Zhang Y."/>
            <person name="Omidvar V."/>
            <person name="Sperschneider J."/>
            <person name="Schwessinger B."/>
            <person name="Raley C."/>
            <person name="Palmer J.M."/>
            <person name="Garnica D."/>
            <person name="Upadhyaya N."/>
            <person name="Rathjen J."/>
            <person name="Taylor J.M."/>
            <person name="Park R.F."/>
            <person name="Dodds P.N."/>
            <person name="Hirsch C.D."/>
            <person name="Kianian S.F."/>
            <person name="Figueroa M."/>
        </authorList>
    </citation>
    <scope>NUCLEOTIDE SEQUENCE [LARGE SCALE GENOMIC DNA]</scope>
    <source>
        <strain evidence="2">12SD80</strain>
    </source>
</reference>
<evidence type="ECO:0000313" key="3">
    <source>
        <dbReference type="Proteomes" id="UP000235392"/>
    </source>
</evidence>
<proteinExistence type="predicted"/>
<keyword evidence="1" id="KW-0732">Signal</keyword>
<organism evidence="2 3">
    <name type="scientific">Puccinia coronata f. sp. avenae</name>
    <dbReference type="NCBI Taxonomy" id="200324"/>
    <lineage>
        <taxon>Eukaryota</taxon>
        <taxon>Fungi</taxon>
        <taxon>Dikarya</taxon>
        <taxon>Basidiomycota</taxon>
        <taxon>Pucciniomycotina</taxon>
        <taxon>Pucciniomycetes</taxon>
        <taxon>Pucciniales</taxon>
        <taxon>Pucciniaceae</taxon>
        <taxon>Puccinia</taxon>
    </lineage>
</organism>
<accession>A0A2N5TFR4</accession>
<evidence type="ECO:0000313" key="2">
    <source>
        <dbReference type="EMBL" id="PLW24321.1"/>
    </source>
</evidence>
<feature type="signal peptide" evidence="1">
    <location>
        <begin position="1"/>
        <end position="18"/>
    </location>
</feature>
<gene>
    <name evidence="2" type="ORF">PCASD_06553</name>
</gene>
<name>A0A2N5TFR4_9BASI</name>
<feature type="chain" id="PRO_5014924492" description="Secreted protein" evidence="1">
    <location>
        <begin position="19"/>
        <end position="177"/>
    </location>
</feature>
<protein>
    <recommendedName>
        <fullName evidence="4">Secreted protein</fullName>
    </recommendedName>
</protein>
<dbReference type="Proteomes" id="UP000235392">
    <property type="component" value="Unassembled WGS sequence"/>
</dbReference>
<dbReference type="EMBL" id="PGCI01000611">
    <property type="protein sequence ID" value="PLW24321.1"/>
    <property type="molecule type" value="Genomic_DNA"/>
</dbReference>
<dbReference type="AlphaFoldDB" id="A0A2N5TFR4"/>